<dbReference type="Proteomes" id="UP000237105">
    <property type="component" value="Unassembled WGS sequence"/>
</dbReference>
<evidence type="ECO:0000313" key="1">
    <source>
        <dbReference type="EMBL" id="PON73313.1"/>
    </source>
</evidence>
<proteinExistence type="predicted"/>
<dbReference type="OrthoDB" id="10303585at2759"/>
<name>A0A2P5DJ55_PARAD</name>
<sequence length="90" mass="9760">MFISIEEVNRIHTEPGKRGQGPWSKALRAAFTAKSMSSLSPSATFAITSPFLGSIVSNVFPEIELTNSPLTNSFVNFMVGIFVEVPLLSL</sequence>
<dbReference type="EMBL" id="JXTB01000034">
    <property type="protein sequence ID" value="PON73313.1"/>
    <property type="molecule type" value="Genomic_DNA"/>
</dbReference>
<dbReference type="AlphaFoldDB" id="A0A2P5DJ55"/>
<gene>
    <name evidence="1" type="ORF">PanWU01x14_058170</name>
</gene>
<keyword evidence="2" id="KW-1185">Reference proteome</keyword>
<organism evidence="1 2">
    <name type="scientific">Parasponia andersonii</name>
    <name type="common">Sponia andersonii</name>
    <dbReference type="NCBI Taxonomy" id="3476"/>
    <lineage>
        <taxon>Eukaryota</taxon>
        <taxon>Viridiplantae</taxon>
        <taxon>Streptophyta</taxon>
        <taxon>Embryophyta</taxon>
        <taxon>Tracheophyta</taxon>
        <taxon>Spermatophyta</taxon>
        <taxon>Magnoliopsida</taxon>
        <taxon>eudicotyledons</taxon>
        <taxon>Gunneridae</taxon>
        <taxon>Pentapetalae</taxon>
        <taxon>rosids</taxon>
        <taxon>fabids</taxon>
        <taxon>Rosales</taxon>
        <taxon>Cannabaceae</taxon>
        <taxon>Parasponia</taxon>
    </lineage>
</organism>
<reference evidence="2" key="1">
    <citation type="submission" date="2016-06" db="EMBL/GenBank/DDBJ databases">
        <title>Parallel loss of symbiosis genes in relatives of nitrogen-fixing non-legume Parasponia.</title>
        <authorList>
            <person name="Van Velzen R."/>
            <person name="Holmer R."/>
            <person name="Bu F."/>
            <person name="Rutten L."/>
            <person name="Van Zeijl A."/>
            <person name="Liu W."/>
            <person name="Santuari L."/>
            <person name="Cao Q."/>
            <person name="Sharma T."/>
            <person name="Shen D."/>
            <person name="Roswanjaya Y."/>
            <person name="Wardhani T."/>
            <person name="Kalhor M.S."/>
            <person name="Jansen J."/>
            <person name="Van den Hoogen J."/>
            <person name="Gungor B."/>
            <person name="Hartog M."/>
            <person name="Hontelez J."/>
            <person name="Verver J."/>
            <person name="Yang W.-C."/>
            <person name="Schijlen E."/>
            <person name="Repin R."/>
            <person name="Schilthuizen M."/>
            <person name="Schranz E."/>
            <person name="Heidstra R."/>
            <person name="Miyata K."/>
            <person name="Fedorova E."/>
            <person name="Kohlen W."/>
            <person name="Bisseling T."/>
            <person name="Smit S."/>
            <person name="Geurts R."/>
        </authorList>
    </citation>
    <scope>NUCLEOTIDE SEQUENCE [LARGE SCALE GENOMIC DNA]</scope>
    <source>
        <strain evidence="2">cv. WU1-14</strain>
    </source>
</reference>
<protein>
    <submittedName>
        <fullName evidence="1">Uncharacterized protein</fullName>
    </submittedName>
</protein>
<comment type="caution">
    <text evidence="1">The sequence shown here is derived from an EMBL/GenBank/DDBJ whole genome shotgun (WGS) entry which is preliminary data.</text>
</comment>
<accession>A0A2P5DJ55</accession>
<evidence type="ECO:0000313" key="2">
    <source>
        <dbReference type="Proteomes" id="UP000237105"/>
    </source>
</evidence>